<evidence type="ECO:0000256" key="1">
    <source>
        <dbReference type="SAM" id="SignalP"/>
    </source>
</evidence>
<gene>
    <name evidence="2" type="ORF">EV688_102121</name>
</gene>
<reference evidence="2 3" key="1">
    <citation type="submission" date="2019-03" db="EMBL/GenBank/DDBJ databases">
        <title>Genomic Encyclopedia of Type Strains, Phase IV (KMG-IV): sequencing the most valuable type-strain genomes for metagenomic binning, comparative biology and taxonomic classification.</title>
        <authorList>
            <person name="Goeker M."/>
        </authorList>
    </citation>
    <scope>NUCLEOTIDE SEQUENCE [LARGE SCALE GENOMIC DNA]</scope>
    <source>
        <strain evidence="2 3">DSM 23344</strain>
    </source>
</reference>
<dbReference type="OrthoDB" id="7061470at2"/>
<feature type="chain" id="PRO_5020780620" description="Tetratricopeptide repeat protein" evidence="1">
    <location>
        <begin position="24"/>
        <end position="436"/>
    </location>
</feature>
<feature type="signal peptide" evidence="1">
    <location>
        <begin position="1"/>
        <end position="23"/>
    </location>
</feature>
<dbReference type="Proteomes" id="UP000294980">
    <property type="component" value="Unassembled WGS sequence"/>
</dbReference>
<evidence type="ECO:0000313" key="2">
    <source>
        <dbReference type="EMBL" id="TCO77664.1"/>
    </source>
</evidence>
<organism evidence="2 3">
    <name type="scientific">Chromatocurvus halotolerans</name>
    <dbReference type="NCBI Taxonomy" id="1132028"/>
    <lineage>
        <taxon>Bacteria</taxon>
        <taxon>Pseudomonadati</taxon>
        <taxon>Pseudomonadota</taxon>
        <taxon>Gammaproteobacteria</taxon>
        <taxon>Cellvibrionales</taxon>
        <taxon>Halieaceae</taxon>
        <taxon>Chromatocurvus</taxon>
    </lineage>
</organism>
<sequence>MLKTISSGFWLLTALLASIAALAREPASYGERIALRGAEWAEGRMDPALTVLSGIDDRDNVGEGGSQAQDSVTQWQAQVETLEAAGGPYASGLEEPLADLARQRVAEGRFGEALALYRRSLHILRVNTGLASPAQMTIVRAMLELQRALGDREGLDDLYGYYYRLGWLAADDEEGDERWRVALEYLRWQRELLRTADSGDPDRELLELFRLNTELLERASAEAAPLGTRQDLVQSQLKNLYLVQARVLPQVRESLSVLSPRRSRRQELLPEDVDRDRLLSLQRSAVATGAELLTSLAEQAESPVARAALYRELGDWEQWNGSWRRAEEAWRRAVSLLQDAGENDRLAEWFGEPVELPDNGAFWQPPNDADVSLVRAGFDVSERGQVRRATASVLAGRDSASILAVRELRDVRFRPRFDAGQAVAVEGLERDYEVYH</sequence>
<evidence type="ECO:0000313" key="3">
    <source>
        <dbReference type="Proteomes" id="UP000294980"/>
    </source>
</evidence>
<dbReference type="RefSeq" id="WP_117314551.1">
    <property type="nucleotide sequence ID" value="NZ_QQSW01000001.1"/>
</dbReference>
<name>A0A4R2KUT1_9GAMM</name>
<keyword evidence="3" id="KW-1185">Reference proteome</keyword>
<keyword evidence="1" id="KW-0732">Signal</keyword>
<proteinExistence type="predicted"/>
<protein>
    <recommendedName>
        <fullName evidence="4">Tetratricopeptide repeat protein</fullName>
    </recommendedName>
</protein>
<accession>A0A4R2KUT1</accession>
<dbReference type="AlphaFoldDB" id="A0A4R2KUT1"/>
<comment type="caution">
    <text evidence="2">The sequence shown here is derived from an EMBL/GenBank/DDBJ whole genome shotgun (WGS) entry which is preliminary data.</text>
</comment>
<dbReference type="EMBL" id="SLWX01000002">
    <property type="protein sequence ID" value="TCO77664.1"/>
    <property type="molecule type" value="Genomic_DNA"/>
</dbReference>
<evidence type="ECO:0008006" key="4">
    <source>
        <dbReference type="Google" id="ProtNLM"/>
    </source>
</evidence>